<gene>
    <name evidence="2" type="ORF">C823_04245</name>
</gene>
<dbReference type="Gene3D" id="3.40.50.1000">
    <property type="entry name" value="HAD superfamily/HAD-like"/>
    <property type="match status" value="1"/>
</dbReference>
<dbReference type="NCBIfam" id="TIGR01686">
    <property type="entry name" value="FkbH"/>
    <property type="match status" value="1"/>
</dbReference>
<reference evidence="2 3" key="1">
    <citation type="journal article" date="2014" name="Genome Announc.">
        <title>Draft genome sequences of the altered schaedler flora, a defined bacterial community from gnotobiotic mice.</title>
        <authorList>
            <person name="Wannemuehler M.J."/>
            <person name="Overstreet A.M."/>
            <person name="Ward D.V."/>
            <person name="Phillips G.J."/>
        </authorList>
    </citation>
    <scope>NUCLEOTIDE SEQUENCE [LARGE SCALE GENOMIC DNA]</scope>
    <source>
        <strain evidence="2 3">ASF492</strain>
    </source>
</reference>
<dbReference type="EMBL" id="AQFT01000124">
    <property type="protein sequence ID" value="EMZ22157.1"/>
    <property type="molecule type" value="Genomic_DNA"/>
</dbReference>
<feature type="domain" description="BF1531-like N-terminal" evidence="1">
    <location>
        <begin position="35"/>
        <end position="230"/>
    </location>
</feature>
<dbReference type="Proteomes" id="UP000012589">
    <property type="component" value="Unassembled WGS sequence"/>
</dbReference>
<evidence type="ECO:0000259" key="1">
    <source>
        <dbReference type="Pfam" id="PF21211"/>
    </source>
</evidence>
<dbReference type="InterPro" id="IPR010037">
    <property type="entry name" value="FkbH_domain"/>
</dbReference>
<protein>
    <submittedName>
        <fullName evidence="2">FkbH domain-containing protein</fullName>
    </submittedName>
</protein>
<dbReference type="SUPFAM" id="SSF56784">
    <property type="entry name" value="HAD-like"/>
    <property type="match status" value="1"/>
</dbReference>
<dbReference type="InterPro" id="IPR049369">
    <property type="entry name" value="BF1531-like_N"/>
</dbReference>
<organism evidence="2 3">
    <name type="scientific">Eubacterium plexicaudatum ASF492</name>
    <dbReference type="NCBI Taxonomy" id="1235802"/>
    <lineage>
        <taxon>Bacteria</taxon>
        <taxon>Bacillati</taxon>
        <taxon>Bacillota</taxon>
        <taxon>Clostridia</taxon>
        <taxon>Eubacteriales</taxon>
        <taxon>Eubacteriaceae</taxon>
        <taxon>Eubacterium</taxon>
    </lineage>
</organism>
<keyword evidence="3" id="KW-1185">Reference proteome</keyword>
<dbReference type="NCBIfam" id="TIGR01681">
    <property type="entry name" value="HAD-SF-IIIC"/>
    <property type="match status" value="1"/>
</dbReference>
<accession>N1ZYN2</accession>
<dbReference type="OrthoDB" id="323926at2"/>
<dbReference type="AlphaFoldDB" id="N1ZYN2"/>
<dbReference type="eggNOG" id="COG3882">
    <property type="taxonomic scope" value="Bacteria"/>
</dbReference>
<dbReference type="PATRIC" id="fig|1235802.3.peg.4510"/>
<dbReference type="STRING" id="1235802.C823_04245"/>
<dbReference type="Gene3D" id="3.40.50.1110">
    <property type="entry name" value="SGNH hydrolase"/>
    <property type="match status" value="1"/>
</dbReference>
<dbReference type="InterPro" id="IPR023214">
    <property type="entry name" value="HAD_sf"/>
</dbReference>
<dbReference type="HOGENOM" id="CLU_018095_1_1_9"/>
<name>N1ZYN2_9FIRM</name>
<dbReference type="InterPro" id="IPR036412">
    <property type="entry name" value="HAD-like_sf"/>
</dbReference>
<sequence>MQQYFIPPFSSELLSKRKKLRRKLLENGTDFLDKRIAILGGSTTHDVKDMLELFLVHYGIRCQFYESEYGQYWQDVMFENPQLEEFKPDLIYVHTSVRNISCWPNLTDNAETVEAMISEEYEKFAGMWEQIHNVYGCPVIQNNFEYPYWRLLGNRDASDIHGRVHFVTKLNLKFAAYAQSAEGFYIHDLNYLSASFGLDAWSDPFCWYMYKYALSMKAIPYLAYSVANMIKSLYGKNKKAFALDLDNTLWGGIVGDDGAENLQIGQETSVGQAYGEFQQYIKAHMQIGVILNIVSKNEKENALAGLQRPDMVLKPDDFIMIKANWLPKSQNLMDLAHTLSLLPESFVFVDDNPAEREIIRQQIPGAAVPEIGDRSEAFIHAIDRMGYFEVTQLSGDDVARNSMYRQNAARSRAELSFADYGEYLRSLAMQAEIRGFSPMYYARIAQLTNKSNQFNLTTKRMTQEEIAAMAQDQAHITLYGKLADKFGDNGVVSVVIGEIREKCLDIILWLMSCRVLKRDMEYAMMDTLAVECQKCGIDTIYGYYFPTAKNRMVKDFYQKQGFSKVSEDKAGNTVWKLELSDNYSKKNHTIQVNIKKVEDMYNDKRTDF</sequence>
<proteinExistence type="predicted"/>
<dbReference type="InterPro" id="IPR036514">
    <property type="entry name" value="SGNH_hydro_sf"/>
</dbReference>
<dbReference type="InterPro" id="IPR010033">
    <property type="entry name" value="HAD_SF_ppase_IIIC"/>
</dbReference>
<comment type="caution">
    <text evidence="2">The sequence shown here is derived from an EMBL/GenBank/DDBJ whole genome shotgun (WGS) entry which is preliminary data.</text>
</comment>
<dbReference type="Pfam" id="PF21211">
    <property type="entry name" value="FkbH_N"/>
    <property type="match status" value="1"/>
</dbReference>
<evidence type="ECO:0000313" key="2">
    <source>
        <dbReference type="EMBL" id="EMZ22157.1"/>
    </source>
</evidence>
<evidence type="ECO:0000313" key="3">
    <source>
        <dbReference type="Proteomes" id="UP000012589"/>
    </source>
</evidence>